<accession>A0A3N4J6R3</accession>
<proteinExistence type="predicted"/>
<gene>
    <name evidence="1" type="ORF">L873DRAFT_1794334</name>
</gene>
<organism evidence="1 2">
    <name type="scientific">Choiromyces venosus 120613-1</name>
    <dbReference type="NCBI Taxonomy" id="1336337"/>
    <lineage>
        <taxon>Eukaryota</taxon>
        <taxon>Fungi</taxon>
        <taxon>Dikarya</taxon>
        <taxon>Ascomycota</taxon>
        <taxon>Pezizomycotina</taxon>
        <taxon>Pezizomycetes</taxon>
        <taxon>Pezizales</taxon>
        <taxon>Tuberaceae</taxon>
        <taxon>Choiromyces</taxon>
    </lineage>
</organism>
<evidence type="ECO:0000313" key="2">
    <source>
        <dbReference type="Proteomes" id="UP000276215"/>
    </source>
</evidence>
<protein>
    <submittedName>
        <fullName evidence="1">Uncharacterized protein</fullName>
    </submittedName>
</protein>
<reference evidence="1 2" key="1">
    <citation type="journal article" date="2018" name="Nat. Ecol. Evol.">
        <title>Pezizomycetes genomes reveal the molecular basis of ectomycorrhizal truffle lifestyle.</title>
        <authorList>
            <person name="Murat C."/>
            <person name="Payen T."/>
            <person name="Noel B."/>
            <person name="Kuo A."/>
            <person name="Morin E."/>
            <person name="Chen J."/>
            <person name="Kohler A."/>
            <person name="Krizsan K."/>
            <person name="Balestrini R."/>
            <person name="Da Silva C."/>
            <person name="Montanini B."/>
            <person name="Hainaut M."/>
            <person name="Levati E."/>
            <person name="Barry K.W."/>
            <person name="Belfiori B."/>
            <person name="Cichocki N."/>
            <person name="Clum A."/>
            <person name="Dockter R.B."/>
            <person name="Fauchery L."/>
            <person name="Guy J."/>
            <person name="Iotti M."/>
            <person name="Le Tacon F."/>
            <person name="Lindquist E.A."/>
            <person name="Lipzen A."/>
            <person name="Malagnac F."/>
            <person name="Mello A."/>
            <person name="Molinier V."/>
            <person name="Miyauchi S."/>
            <person name="Poulain J."/>
            <person name="Riccioni C."/>
            <person name="Rubini A."/>
            <person name="Sitrit Y."/>
            <person name="Splivallo R."/>
            <person name="Traeger S."/>
            <person name="Wang M."/>
            <person name="Zifcakova L."/>
            <person name="Wipf D."/>
            <person name="Zambonelli A."/>
            <person name="Paolocci F."/>
            <person name="Nowrousian M."/>
            <person name="Ottonello S."/>
            <person name="Baldrian P."/>
            <person name="Spatafora J.W."/>
            <person name="Henrissat B."/>
            <person name="Nagy L.G."/>
            <person name="Aury J.M."/>
            <person name="Wincker P."/>
            <person name="Grigoriev I.V."/>
            <person name="Bonfante P."/>
            <person name="Martin F.M."/>
        </authorList>
    </citation>
    <scope>NUCLEOTIDE SEQUENCE [LARGE SCALE GENOMIC DNA]</scope>
    <source>
        <strain evidence="1 2">120613-1</strain>
    </source>
</reference>
<keyword evidence="2" id="KW-1185">Reference proteome</keyword>
<dbReference type="Proteomes" id="UP000276215">
    <property type="component" value="Unassembled WGS sequence"/>
</dbReference>
<dbReference type="EMBL" id="ML120476">
    <property type="protein sequence ID" value="RPA92321.1"/>
    <property type="molecule type" value="Genomic_DNA"/>
</dbReference>
<evidence type="ECO:0000313" key="1">
    <source>
        <dbReference type="EMBL" id="RPA92321.1"/>
    </source>
</evidence>
<name>A0A3N4J6R3_9PEZI</name>
<sequence>MPDNYIGYFVKSSRLGVVFLESMTSRRSLTSASQGAIIALHRCAEMSFEQIGLILNVSGETARTTYKWMAECSQSYEINDLLAAVNVGDKKREEPVMVHAI</sequence>
<dbReference type="AlphaFoldDB" id="A0A3N4J6R3"/>